<dbReference type="Pfam" id="PF02737">
    <property type="entry name" value="3HCDH_N"/>
    <property type="match status" value="1"/>
</dbReference>
<evidence type="ECO:0000256" key="2">
    <source>
        <dbReference type="ARBA" id="ARBA00022832"/>
    </source>
</evidence>
<dbReference type="Gene3D" id="1.10.1040.50">
    <property type="match status" value="1"/>
</dbReference>
<protein>
    <submittedName>
        <fullName evidence="10">3-hydroxyacyl-CoA dehydrogenase</fullName>
        <ecNumber evidence="10">1.1.1.35</ecNumber>
    </submittedName>
</protein>
<dbReference type="UniPathway" id="UPA00659"/>
<comment type="pathway">
    <text evidence="1">Lipid metabolism; fatty acid beta-oxidation.</text>
</comment>
<dbReference type="SUPFAM" id="SSF48179">
    <property type="entry name" value="6-phosphogluconate dehydrogenase C-terminal domain-like"/>
    <property type="match status" value="2"/>
</dbReference>
<dbReference type="InterPro" id="IPR036291">
    <property type="entry name" value="NAD(P)-bd_dom_sf"/>
</dbReference>
<dbReference type="AlphaFoldDB" id="A0A840BSG5"/>
<dbReference type="InterPro" id="IPR006108">
    <property type="entry name" value="3HC_DH_C"/>
</dbReference>
<evidence type="ECO:0000256" key="1">
    <source>
        <dbReference type="ARBA" id="ARBA00005005"/>
    </source>
</evidence>
<reference evidence="10 11" key="1">
    <citation type="submission" date="2020-08" db="EMBL/GenBank/DDBJ databases">
        <title>Genomic Encyclopedia of Type Strains, Phase IV (KMG-IV): sequencing the most valuable type-strain genomes for metagenomic binning, comparative biology and taxonomic classification.</title>
        <authorList>
            <person name="Goeker M."/>
        </authorList>
    </citation>
    <scope>NUCLEOTIDE SEQUENCE [LARGE SCALE GENOMIC DNA]</scope>
    <source>
        <strain evidence="10 11">DSM 106739</strain>
    </source>
</reference>
<dbReference type="EMBL" id="JACIET010000002">
    <property type="protein sequence ID" value="MBB4014468.1"/>
    <property type="molecule type" value="Genomic_DNA"/>
</dbReference>
<evidence type="ECO:0000256" key="3">
    <source>
        <dbReference type="ARBA" id="ARBA00022963"/>
    </source>
</evidence>
<evidence type="ECO:0000256" key="5">
    <source>
        <dbReference type="ARBA" id="ARBA00023027"/>
    </source>
</evidence>
<evidence type="ECO:0000256" key="4">
    <source>
        <dbReference type="ARBA" id="ARBA00023002"/>
    </source>
</evidence>
<proteinExistence type="predicted"/>
<evidence type="ECO:0000259" key="8">
    <source>
        <dbReference type="Pfam" id="PF00725"/>
    </source>
</evidence>
<dbReference type="Pfam" id="PF00378">
    <property type="entry name" value="ECH_1"/>
    <property type="match status" value="1"/>
</dbReference>
<dbReference type="PANTHER" id="PTHR48075">
    <property type="entry name" value="3-HYDROXYACYL-COA DEHYDROGENASE FAMILY PROTEIN"/>
    <property type="match status" value="1"/>
</dbReference>
<dbReference type="CDD" id="cd06558">
    <property type="entry name" value="crotonase-like"/>
    <property type="match status" value="1"/>
</dbReference>
<evidence type="ECO:0000313" key="10">
    <source>
        <dbReference type="EMBL" id="MBB4014468.1"/>
    </source>
</evidence>
<dbReference type="Gene3D" id="3.40.50.720">
    <property type="entry name" value="NAD(P)-binding Rossmann-like Domain"/>
    <property type="match status" value="1"/>
</dbReference>
<dbReference type="EC" id="1.1.1.35" evidence="10"/>
<dbReference type="Pfam" id="PF00725">
    <property type="entry name" value="3HCDH"/>
    <property type="match status" value="1"/>
</dbReference>
<dbReference type="Proteomes" id="UP000561045">
    <property type="component" value="Unassembled WGS sequence"/>
</dbReference>
<comment type="catalytic activity">
    <reaction evidence="7">
        <text>a (3S)-3-hydroxyacyl-CoA + NAD(+) = a 3-oxoacyl-CoA + NADH + H(+)</text>
        <dbReference type="Rhea" id="RHEA:22432"/>
        <dbReference type="ChEBI" id="CHEBI:15378"/>
        <dbReference type="ChEBI" id="CHEBI:57318"/>
        <dbReference type="ChEBI" id="CHEBI:57540"/>
        <dbReference type="ChEBI" id="CHEBI:57945"/>
        <dbReference type="ChEBI" id="CHEBI:90726"/>
        <dbReference type="EC" id="1.1.1.35"/>
    </reaction>
</comment>
<comment type="caution">
    <text evidence="10">The sequence shown here is derived from an EMBL/GenBank/DDBJ whole genome shotgun (WGS) entry which is preliminary data.</text>
</comment>
<keyword evidence="5" id="KW-0520">NAD</keyword>
<dbReference type="InterPro" id="IPR001753">
    <property type="entry name" value="Enoyl-CoA_hydra/iso"/>
</dbReference>
<keyword evidence="2" id="KW-0276">Fatty acid metabolism</keyword>
<dbReference type="InterPro" id="IPR029045">
    <property type="entry name" value="ClpP/crotonase-like_dom_sf"/>
</dbReference>
<dbReference type="RefSeq" id="WP_183636611.1">
    <property type="nucleotide sequence ID" value="NZ_BAABLE010000009.1"/>
</dbReference>
<dbReference type="SUPFAM" id="SSF52096">
    <property type="entry name" value="ClpP/crotonase"/>
    <property type="match status" value="1"/>
</dbReference>
<evidence type="ECO:0000313" key="11">
    <source>
        <dbReference type="Proteomes" id="UP000561045"/>
    </source>
</evidence>
<gene>
    <name evidence="10" type="ORF">GGR36_003814</name>
</gene>
<dbReference type="GO" id="GO:0006635">
    <property type="term" value="P:fatty acid beta-oxidation"/>
    <property type="evidence" value="ECO:0007669"/>
    <property type="project" value="UniProtKB-UniPathway"/>
</dbReference>
<sequence>MSNFIIRKVAVLGAGVMGAQIAAHCANAEVPVVLFDLPAKEGDPNGIVKRALDGLKKLEPSPLATADRVQYIEAANYDQHIAKLAECDLIIEAIAERMEWKLDLYAKVAPHIRPDAIFATNTSGLSINKLAEGCPDSLRPRFCGVHFFNPPRYMSLVELIPCKGTDAPLLDNLEAFLTTTLGKSVVRAIDTPNFVANRVGVFSILAVMHHTQRMGLGFDEVDALTGPLIGRPKSATYRTADVVGLDTMAHVIKTMTDNLPNDPWAQYYAAPQWLQALIAKGALGQKTKAGIFRKQGKQIQVLDLAAQDYRDSTGKPADEVVAILKNRNPAEKFAQLRASAHPQAQFLWAIFRDIFHYVAVHLETIANNARDIDFAMRWGFGWQQGPFETWQAAGWKAIADAIAADIAEGKAMASAPLPAWVFEREGVHEAAGSYSSSAKAIQGRSMLPVYSRQLFPERVFGEAEERGTTIWESEGVRMWTTGDEDGKRVPVLSFKSKMCAVGADVLDGVQEAIKRAERDYDGLVIWQPKPPFSVGANLQQIKPVLEAGDFATLEQVVANFQATSMAIKYAKVPVITAVAGMALGGGCEFVMHSPRAVVALESYIGLVEAGVGLIPAGGGCKEFAIRAAQATARTATNDLMLILQPVFMAIAMANVSKSAKNAKELGLLKQDDVVVFNANEILHVARKNALAMYESAWRPALSPAGIPVAGRNGIATLEMMLVNMVEGGMISPHDYKVARSAAVALCGGEIESGSLVSEKWLLDVERAQFVDLLKTEKTQQRIAHMLETGKPLRN</sequence>
<feature type="domain" description="3-hydroxyacyl-CoA dehydrogenase NAD binding" evidence="9">
    <location>
        <begin position="8"/>
        <end position="189"/>
    </location>
</feature>
<accession>A0A840BSG5</accession>
<dbReference type="InterPro" id="IPR008927">
    <property type="entry name" value="6-PGluconate_DH-like_C_sf"/>
</dbReference>
<keyword evidence="6" id="KW-0443">Lipid metabolism</keyword>
<dbReference type="SUPFAM" id="SSF51735">
    <property type="entry name" value="NAD(P)-binding Rossmann-fold domains"/>
    <property type="match status" value="1"/>
</dbReference>
<keyword evidence="3" id="KW-0442">Lipid degradation</keyword>
<dbReference type="PANTHER" id="PTHR48075:SF7">
    <property type="entry name" value="3-HYDROXYACYL-COA DEHYDROGENASE-RELATED"/>
    <property type="match status" value="1"/>
</dbReference>
<feature type="domain" description="3-hydroxyacyl-CoA dehydrogenase C-terminal" evidence="8">
    <location>
        <begin position="194"/>
        <end position="292"/>
    </location>
</feature>
<dbReference type="GO" id="GO:0070403">
    <property type="term" value="F:NAD+ binding"/>
    <property type="evidence" value="ECO:0007669"/>
    <property type="project" value="InterPro"/>
</dbReference>
<dbReference type="Gene3D" id="3.90.226.10">
    <property type="entry name" value="2-enoyl-CoA Hydratase, Chain A, domain 1"/>
    <property type="match status" value="1"/>
</dbReference>
<keyword evidence="11" id="KW-1185">Reference proteome</keyword>
<keyword evidence="4 10" id="KW-0560">Oxidoreductase</keyword>
<dbReference type="GO" id="GO:0003857">
    <property type="term" value="F:(3S)-3-hydroxyacyl-CoA dehydrogenase (NAD+) activity"/>
    <property type="evidence" value="ECO:0007669"/>
    <property type="project" value="UniProtKB-EC"/>
</dbReference>
<dbReference type="InterPro" id="IPR006176">
    <property type="entry name" value="3-OHacyl-CoA_DH_NAD-bd"/>
</dbReference>
<name>A0A840BSG5_9RHOO</name>
<organism evidence="10 11">
    <name type="scientific">Niveibacterium umoris</name>
    <dbReference type="NCBI Taxonomy" id="1193620"/>
    <lineage>
        <taxon>Bacteria</taxon>
        <taxon>Pseudomonadati</taxon>
        <taxon>Pseudomonadota</taxon>
        <taxon>Betaproteobacteria</taxon>
        <taxon>Rhodocyclales</taxon>
        <taxon>Rhodocyclaceae</taxon>
        <taxon>Niveibacterium</taxon>
    </lineage>
</organism>
<evidence type="ECO:0000259" key="9">
    <source>
        <dbReference type="Pfam" id="PF02737"/>
    </source>
</evidence>
<evidence type="ECO:0000256" key="7">
    <source>
        <dbReference type="ARBA" id="ARBA00049556"/>
    </source>
</evidence>
<evidence type="ECO:0000256" key="6">
    <source>
        <dbReference type="ARBA" id="ARBA00023098"/>
    </source>
</evidence>